<dbReference type="InterPro" id="IPR052157">
    <property type="entry name" value="BCAA_transport_permease"/>
</dbReference>
<dbReference type="Pfam" id="PF02653">
    <property type="entry name" value="BPD_transp_2"/>
    <property type="match status" value="2"/>
</dbReference>
<dbReference type="GO" id="GO:0015658">
    <property type="term" value="F:branched-chain amino acid transmembrane transporter activity"/>
    <property type="evidence" value="ECO:0007669"/>
    <property type="project" value="InterPro"/>
</dbReference>
<evidence type="ECO:0000313" key="11">
    <source>
        <dbReference type="Proteomes" id="UP000032680"/>
    </source>
</evidence>
<evidence type="ECO:0000256" key="6">
    <source>
        <dbReference type="ARBA" id="ARBA00022989"/>
    </source>
</evidence>
<evidence type="ECO:0000313" key="10">
    <source>
        <dbReference type="EMBL" id="GAN76548.1"/>
    </source>
</evidence>
<feature type="transmembrane region" description="Helical" evidence="9">
    <location>
        <begin position="363"/>
        <end position="384"/>
    </location>
</feature>
<feature type="transmembrane region" description="Helical" evidence="9">
    <location>
        <begin position="165"/>
        <end position="183"/>
    </location>
</feature>
<feature type="transmembrane region" description="Helical" evidence="9">
    <location>
        <begin position="688"/>
        <end position="710"/>
    </location>
</feature>
<feature type="transmembrane region" description="Helical" evidence="9">
    <location>
        <begin position="596"/>
        <end position="623"/>
    </location>
</feature>
<feature type="transmembrane region" description="Helical" evidence="9">
    <location>
        <begin position="556"/>
        <end position="575"/>
    </location>
</feature>
<evidence type="ECO:0000256" key="1">
    <source>
        <dbReference type="ARBA" id="ARBA00004651"/>
    </source>
</evidence>
<evidence type="ECO:0000256" key="5">
    <source>
        <dbReference type="ARBA" id="ARBA00022970"/>
    </source>
</evidence>
<dbReference type="GO" id="GO:0006865">
    <property type="term" value="P:amino acid transport"/>
    <property type="evidence" value="ECO:0007669"/>
    <property type="project" value="UniProtKB-KW"/>
</dbReference>
<dbReference type="PANTHER" id="PTHR11795">
    <property type="entry name" value="BRANCHED-CHAIN AMINO ACID TRANSPORT SYSTEM PERMEASE PROTEIN LIVH"/>
    <property type="match status" value="1"/>
</dbReference>
<dbReference type="CDD" id="cd06582">
    <property type="entry name" value="TM_PBP1_LivH_like"/>
    <property type="match status" value="1"/>
</dbReference>
<feature type="transmembrane region" description="Helical" evidence="9">
    <location>
        <begin position="448"/>
        <end position="466"/>
    </location>
</feature>
<feature type="transmembrane region" description="Helical" evidence="9">
    <location>
        <begin position="420"/>
        <end position="441"/>
    </location>
</feature>
<feature type="transmembrane region" description="Helical" evidence="9">
    <location>
        <begin position="121"/>
        <end position="153"/>
    </location>
</feature>
<keyword evidence="3" id="KW-1003">Cell membrane</keyword>
<comment type="similarity">
    <text evidence="8">Belongs to the binding-protein-dependent transport system permease family. LivHM subfamily.</text>
</comment>
<keyword evidence="5" id="KW-0029">Amino-acid transport</keyword>
<dbReference type="Proteomes" id="UP000032680">
    <property type="component" value="Unassembled WGS sequence"/>
</dbReference>
<evidence type="ECO:0000256" key="3">
    <source>
        <dbReference type="ARBA" id="ARBA00022475"/>
    </source>
</evidence>
<keyword evidence="2" id="KW-0813">Transport</keyword>
<sequence>MSERLATQPPAPRAGAAFAPGTAAVMPAAGGGGVIARHPVWATVVAVLILLLAWLVFGAWPAGLIAVLGRKRVVLNAVLNGLTLGGLYFLVASGFTLIFGLMRNVNLAHGTLYLLGGYVGYVVGVASGSWLLAFVAAAAASALLGLLLQWGVFRRMEGEDLRQTLVTIGISIVVGDLMLWVFGGDFYQIQAPDSLLGAVKLPIVVATRGDGSAVLLTYPRVRLVVFAASVVIGVLMWLALNRTRIGMMIRAGVDDRDMLVAFGKPVQLIFAAVFAFGAGLAGIAGVVGGTFQSLAPGEDTHFLLASLVVVIVGGMGSIPGAALGALLIGLSEQVGIVYLPTYSVVLTFLIMVAVLAFRPAGLLGRHVAPAQAGASMALLAAAAAARRRPRGEPVVFGLRAPTLVVIAALLLMPLVANGFFLVQVFAWSFVLGMIALGLTVLAGYGGMVSLLQMTVAGIAGYLVAVFGHSGVTTVSLGWPWWAAVLAAILIAVAFGTVSGALAVRTAGIYTIMITLAIASAFFYLTLENYAIFNGFSGFNSVPVPHVFGIDWRRPVAFYYLVLFWAGLAYVVAVFLRRTPFGLALQGARDNPRRMAALGFNVTAHRVAAYAIASLIAAVGGVLLVWLNGEIAPGTAGVGPVVDILVIAVVGGIGDPIGAFIGALIFVLLRTFASDALTFVGLNQERFQLLIGLGFLLIVFFSPDGVLGLWARWRGRPRAAA</sequence>
<dbReference type="GO" id="GO:0005886">
    <property type="term" value="C:plasma membrane"/>
    <property type="evidence" value="ECO:0007669"/>
    <property type="project" value="UniProtKB-SubCell"/>
</dbReference>
<reference evidence="10 11" key="1">
    <citation type="submission" date="2012-11" db="EMBL/GenBank/DDBJ databases">
        <title>Whole genome sequence of Acidisphaera rubrifaciens HS-AP3.</title>
        <authorList>
            <person name="Azuma Y."/>
            <person name="Higashiura N."/>
            <person name="Hirakawa H."/>
            <person name="Matsushita K."/>
        </authorList>
    </citation>
    <scope>NUCLEOTIDE SEQUENCE [LARGE SCALE GENOMIC DNA]</scope>
    <source>
        <strain evidence="10 11">HS-AP3</strain>
    </source>
</reference>
<feature type="transmembrane region" description="Helical" evidence="9">
    <location>
        <begin position="221"/>
        <end position="240"/>
    </location>
</feature>
<keyword evidence="7 9" id="KW-0472">Membrane</keyword>
<feature type="transmembrane region" description="Helical" evidence="9">
    <location>
        <begin position="396"/>
        <end position="414"/>
    </location>
</feature>
<evidence type="ECO:0000256" key="8">
    <source>
        <dbReference type="ARBA" id="ARBA00037998"/>
    </source>
</evidence>
<dbReference type="CDD" id="cd06581">
    <property type="entry name" value="TM_PBP1_LivM_like"/>
    <property type="match status" value="1"/>
</dbReference>
<keyword evidence="11" id="KW-1185">Reference proteome</keyword>
<feature type="transmembrane region" description="Helical" evidence="9">
    <location>
        <begin position="268"/>
        <end position="291"/>
    </location>
</feature>
<feature type="transmembrane region" description="Helical" evidence="9">
    <location>
        <begin position="643"/>
        <end position="668"/>
    </location>
</feature>
<feature type="transmembrane region" description="Helical" evidence="9">
    <location>
        <begin position="508"/>
        <end position="526"/>
    </location>
</feature>
<evidence type="ECO:0000256" key="4">
    <source>
        <dbReference type="ARBA" id="ARBA00022692"/>
    </source>
</evidence>
<comment type="caution">
    <text evidence="10">The sequence shown here is derived from an EMBL/GenBank/DDBJ whole genome shotgun (WGS) entry which is preliminary data.</text>
</comment>
<evidence type="ECO:0000256" key="7">
    <source>
        <dbReference type="ARBA" id="ARBA00023136"/>
    </source>
</evidence>
<comment type="subcellular location">
    <subcellularLocation>
        <location evidence="1">Cell membrane</location>
        <topology evidence="1">Multi-pass membrane protein</topology>
    </subcellularLocation>
</comment>
<dbReference type="InterPro" id="IPR001851">
    <property type="entry name" value="ABC_transp_permease"/>
</dbReference>
<keyword evidence="4 9" id="KW-0812">Transmembrane</keyword>
<feature type="transmembrane region" description="Helical" evidence="9">
    <location>
        <begin position="478"/>
        <end position="501"/>
    </location>
</feature>
<accession>A0A0D6P5R4</accession>
<evidence type="ECO:0000256" key="9">
    <source>
        <dbReference type="SAM" id="Phobius"/>
    </source>
</evidence>
<feature type="transmembrane region" description="Helical" evidence="9">
    <location>
        <begin position="303"/>
        <end position="329"/>
    </location>
</feature>
<dbReference type="PANTHER" id="PTHR11795:SF442">
    <property type="entry name" value="ABC TRANSPORTER ATP-BINDING PROTEIN"/>
    <property type="match status" value="1"/>
</dbReference>
<proteinExistence type="inferred from homology"/>
<dbReference type="AlphaFoldDB" id="A0A0D6P5R4"/>
<dbReference type="InterPro" id="IPR043428">
    <property type="entry name" value="LivM-like"/>
</dbReference>
<evidence type="ECO:0000256" key="2">
    <source>
        <dbReference type="ARBA" id="ARBA00022448"/>
    </source>
</evidence>
<keyword evidence="6 9" id="KW-1133">Transmembrane helix</keyword>
<feature type="transmembrane region" description="Helical" evidence="9">
    <location>
        <begin position="336"/>
        <end position="357"/>
    </location>
</feature>
<feature type="transmembrane region" description="Helical" evidence="9">
    <location>
        <begin position="77"/>
        <end position="101"/>
    </location>
</feature>
<name>A0A0D6P5R4_9PROT</name>
<organism evidence="10 11">
    <name type="scientific">Acidisphaera rubrifaciens HS-AP3</name>
    <dbReference type="NCBI Taxonomy" id="1231350"/>
    <lineage>
        <taxon>Bacteria</taxon>
        <taxon>Pseudomonadati</taxon>
        <taxon>Pseudomonadota</taxon>
        <taxon>Alphaproteobacteria</taxon>
        <taxon>Acetobacterales</taxon>
        <taxon>Acetobacteraceae</taxon>
        <taxon>Acidisphaera</taxon>
    </lineage>
</organism>
<dbReference type="EMBL" id="BANB01000115">
    <property type="protein sequence ID" value="GAN76548.1"/>
    <property type="molecule type" value="Genomic_DNA"/>
</dbReference>
<feature type="transmembrane region" description="Helical" evidence="9">
    <location>
        <begin position="40"/>
        <end position="65"/>
    </location>
</feature>
<gene>
    <name evidence="10" type="ORF">Asru_0115_03</name>
</gene>
<protein>
    <submittedName>
        <fullName evidence="10">ABC transporter</fullName>
    </submittedName>
</protein>